<dbReference type="Pfam" id="PF01451">
    <property type="entry name" value="LMWPc"/>
    <property type="match status" value="1"/>
</dbReference>
<dbReference type="GO" id="GO:0004725">
    <property type="term" value="F:protein tyrosine phosphatase activity"/>
    <property type="evidence" value="ECO:0007669"/>
    <property type="project" value="InterPro"/>
</dbReference>
<dbReference type="SUPFAM" id="SSF52788">
    <property type="entry name" value="Phosphotyrosine protein phosphatases I"/>
    <property type="match status" value="1"/>
</dbReference>
<comment type="caution">
    <text evidence="9">The sequence shown here is derived from an EMBL/GenBank/DDBJ whole genome shotgun (WGS) entry which is preliminary data.</text>
</comment>
<evidence type="ECO:0000256" key="4">
    <source>
        <dbReference type="ARBA" id="ARBA00022801"/>
    </source>
</evidence>
<evidence type="ECO:0000256" key="7">
    <source>
        <dbReference type="SAM" id="Phobius"/>
    </source>
</evidence>
<dbReference type="EMBL" id="LSMT01000228">
    <property type="protein sequence ID" value="PFX22827.1"/>
    <property type="molecule type" value="Genomic_DNA"/>
</dbReference>
<dbReference type="AlphaFoldDB" id="A0A2B4S2L8"/>
<feature type="transmembrane region" description="Helical" evidence="7">
    <location>
        <begin position="183"/>
        <end position="205"/>
    </location>
</feature>
<dbReference type="SMART" id="SM00226">
    <property type="entry name" value="LMWPc"/>
    <property type="match status" value="1"/>
</dbReference>
<proteinExistence type="inferred from homology"/>
<dbReference type="InterPro" id="IPR011042">
    <property type="entry name" value="6-blade_b-propeller_TolB-like"/>
</dbReference>
<keyword evidence="7" id="KW-0812">Transmembrane</keyword>
<feature type="domain" description="Phosphotyrosine protein phosphatase I" evidence="8">
    <location>
        <begin position="8"/>
        <end position="153"/>
    </location>
</feature>
<sequence>MADSHKHRKILFVCLGNICRSPSAEAILRHLVQERDDRNEWEIDSAGILDLHEGLQSDKRGLQVLKKRGIINNHRARQVHEDDFRRFDVILALDDSNIRDLNESCKPTDGTARAEVKLFGTYDPKGELIIHDPYYGDISDFEASITVESFKENSLFSVEPLPVISIFICLQSSFRLAENSYQFVLRILIIQFQAAIMFGIITAVFRATIGWLVDKGRAKAAEKLKDGDVTDQQFRAIIIREIDDMNSKLDGISTKEVLASISFFSEGIELLYEVFEETRPRSEYSADTAQAACAEFVSLTEGMQNVELTEAATRKLVLAKERFKCARERATDAFSNAALSTSDRILAMQYRVMSTVLETIENPEDAVAPCKLCIKELNGLPGVQKSLKVQLKTGISAVKGRMKKEERRKLLAEVYRVNRIAYDVTQTVPSKEPLPQWPMVNIGEEKVDILRDGRVTGALRKQGMENCSVLWILGHDGEGEHKIEKPRDVATNFSGHYIVADNDLTIKVFDNSGKFVKRFRLPSLIDDSGNELLVADDRVRLATDRNDNICVLVREKGRKDSYWIYNFNKTADQHHTFPVRKMSFEFDLFRLSVSDSGKVVVLRGYWREHYGIVDVYETDGQCVSKFGEQILRYPWDITTVSDDRVMVVDLSSSRCVHIFSEQGEHLNKFDLQGSPHRPSIAFHKESQQVVLASEELSTHLLYIGIYTKDGEFVRCTLIHVEKLHLPYGITVTTEGRIAVAAKFQDDSCKVIII</sequence>
<reference evidence="10" key="1">
    <citation type="journal article" date="2017" name="bioRxiv">
        <title>Comparative analysis of the genomes of Stylophora pistillata and Acropora digitifera provides evidence for extensive differences between species of corals.</title>
        <authorList>
            <person name="Voolstra C.R."/>
            <person name="Li Y."/>
            <person name="Liew Y.J."/>
            <person name="Baumgarten S."/>
            <person name="Zoccola D."/>
            <person name="Flot J.-F."/>
            <person name="Tambutte S."/>
            <person name="Allemand D."/>
            <person name="Aranda M."/>
        </authorList>
    </citation>
    <scope>NUCLEOTIDE SEQUENCE [LARGE SCALE GENOMIC DNA]</scope>
</reference>
<organism evidence="9 10">
    <name type="scientific">Stylophora pistillata</name>
    <name type="common">Smooth cauliflower coral</name>
    <dbReference type="NCBI Taxonomy" id="50429"/>
    <lineage>
        <taxon>Eukaryota</taxon>
        <taxon>Metazoa</taxon>
        <taxon>Cnidaria</taxon>
        <taxon>Anthozoa</taxon>
        <taxon>Hexacorallia</taxon>
        <taxon>Scleractinia</taxon>
        <taxon>Astrocoeniina</taxon>
        <taxon>Pocilloporidae</taxon>
        <taxon>Stylophora</taxon>
    </lineage>
</organism>
<dbReference type="Proteomes" id="UP000225706">
    <property type="component" value="Unassembled WGS sequence"/>
</dbReference>
<keyword evidence="7" id="KW-0472">Membrane</keyword>
<gene>
    <name evidence="9" type="primary">ACP1</name>
    <name evidence="9" type="ORF">AWC38_SpisGene12658</name>
</gene>
<dbReference type="PRINTS" id="PR00719">
    <property type="entry name" value="LMWPTPASE"/>
</dbReference>
<evidence type="ECO:0000256" key="5">
    <source>
        <dbReference type="ARBA" id="ARBA00022912"/>
    </source>
</evidence>
<dbReference type="InterPro" id="IPR017867">
    <property type="entry name" value="Tyr_phospatase_low_mol_wt"/>
</dbReference>
<feature type="active site" evidence="6">
    <location>
        <position position="20"/>
    </location>
</feature>
<dbReference type="CDD" id="cd16343">
    <property type="entry name" value="LMWPTP"/>
    <property type="match status" value="1"/>
</dbReference>
<dbReference type="PANTHER" id="PTHR11717">
    <property type="entry name" value="LOW MOLECULAR WEIGHT PROTEIN TYROSINE PHOSPHATASE"/>
    <property type="match status" value="1"/>
</dbReference>
<evidence type="ECO:0000259" key="8">
    <source>
        <dbReference type="SMART" id="SM00226"/>
    </source>
</evidence>
<dbReference type="FunFam" id="3.40.50.2300:FF:000105">
    <property type="entry name" value="Low molecular weight phosphotyrosine protein"/>
    <property type="match status" value="1"/>
</dbReference>
<evidence type="ECO:0000256" key="2">
    <source>
        <dbReference type="ARBA" id="ARBA00011063"/>
    </source>
</evidence>
<keyword evidence="4" id="KW-0378">Hydrolase</keyword>
<accession>A0A2B4S2L8</accession>
<evidence type="ECO:0000313" key="10">
    <source>
        <dbReference type="Proteomes" id="UP000225706"/>
    </source>
</evidence>
<feature type="active site" description="Proton donor" evidence="6">
    <location>
        <position position="132"/>
    </location>
</feature>
<name>A0A2B4S2L8_STYPI</name>
<keyword evidence="10" id="KW-1185">Reference proteome</keyword>
<evidence type="ECO:0000256" key="1">
    <source>
        <dbReference type="ARBA" id="ARBA00004496"/>
    </source>
</evidence>
<feature type="active site" description="Nucleophile" evidence="6">
    <location>
        <position position="14"/>
    </location>
</feature>
<comment type="subcellular location">
    <subcellularLocation>
        <location evidence="1">Cytoplasm</location>
    </subcellularLocation>
</comment>
<dbReference type="GO" id="GO:0005737">
    <property type="term" value="C:cytoplasm"/>
    <property type="evidence" value="ECO:0007669"/>
    <property type="project" value="UniProtKB-SubCell"/>
</dbReference>
<dbReference type="Gene3D" id="2.120.10.30">
    <property type="entry name" value="TolB, C-terminal domain"/>
    <property type="match status" value="1"/>
</dbReference>
<dbReference type="STRING" id="50429.A0A2B4S2L8"/>
<evidence type="ECO:0000256" key="6">
    <source>
        <dbReference type="PIRSR" id="PIRSR617867-1"/>
    </source>
</evidence>
<dbReference type="PANTHER" id="PTHR11717:SF7">
    <property type="entry name" value="LOW MOLECULAR WEIGHT PHOSPHOTYROSINE PROTEIN PHOSPHATASE"/>
    <property type="match status" value="1"/>
</dbReference>
<dbReference type="InterPro" id="IPR023485">
    <property type="entry name" value="Ptyr_pPase"/>
</dbReference>
<dbReference type="SUPFAM" id="SSF101898">
    <property type="entry name" value="NHL repeat"/>
    <property type="match status" value="1"/>
</dbReference>
<dbReference type="OrthoDB" id="3388at2759"/>
<protein>
    <submittedName>
        <fullName evidence="9">Low molecular weight phosphotyrosine protein phosphatase</fullName>
    </submittedName>
</protein>
<dbReference type="Gene3D" id="3.40.50.2300">
    <property type="match status" value="1"/>
</dbReference>
<keyword evidence="7" id="KW-1133">Transmembrane helix</keyword>
<dbReference type="InterPro" id="IPR050438">
    <property type="entry name" value="LMW_PTPase"/>
</dbReference>
<evidence type="ECO:0000313" key="9">
    <source>
        <dbReference type="EMBL" id="PFX22827.1"/>
    </source>
</evidence>
<keyword evidence="5" id="KW-0904">Protein phosphatase</keyword>
<comment type="similarity">
    <text evidence="2">Belongs to the low molecular weight phosphotyrosine protein phosphatase family.</text>
</comment>
<evidence type="ECO:0000256" key="3">
    <source>
        <dbReference type="ARBA" id="ARBA00022490"/>
    </source>
</evidence>
<keyword evidence="3" id="KW-0963">Cytoplasm</keyword>
<dbReference type="InterPro" id="IPR036196">
    <property type="entry name" value="Ptyr_pPase_sf"/>
</dbReference>